<evidence type="ECO:0000313" key="7">
    <source>
        <dbReference type="EMBL" id="CAH2011360.1"/>
    </source>
</evidence>
<dbReference type="InterPro" id="IPR052943">
    <property type="entry name" value="TMTC_O-mannosyl-trnsfr"/>
</dbReference>
<gene>
    <name evidence="7" type="ORF">ACAOBT_LOCUS32148</name>
</gene>
<evidence type="ECO:0000256" key="2">
    <source>
        <dbReference type="ARBA" id="ARBA00022803"/>
    </source>
</evidence>
<dbReference type="EMBL" id="CAKOFQ010008066">
    <property type="protein sequence ID" value="CAH2011360.1"/>
    <property type="molecule type" value="Genomic_DNA"/>
</dbReference>
<evidence type="ECO:0000256" key="3">
    <source>
        <dbReference type="ARBA" id="ARBA00023136"/>
    </source>
</evidence>
<evidence type="ECO:0000256" key="1">
    <source>
        <dbReference type="ARBA" id="ARBA00022737"/>
    </source>
</evidence>
<proteinExistence type="predicted"/>
<sequence length="174" mass="19623">MKSCLLTRTLFQVLTFCYLSAFNWWLLVCPAMLSHDWQMGSIPLITSISDSRNLVTCFFFGFAFLLAARALADFESQRQPQVVLGLLFLVIPFLPATNLMVTVGFVIAERVLYIPRVVDEFVINLNRTDSDSDSFETEDEDSEGEEDDSRIFGVESAGDSIVHEANSDKTYINL</sequence>
<evidence type="ECO:0000259" key="6">
    <source>
        <dbReference type="Pfam" id="PF08409"/>
    </source>
</evidence>
<dbReference type="OrthoDB" id="1658288at2759"/>
<name>A0A9P0Q954_ACAOB</name>
<evidence type="ECO:0000313" key="8">
    <source>
        <dbReference type="Proteomes" id="UP001152888"/>
    </source>
</evidence>
<keyword evidence="1" id="KW-0677">Repeat</keyword>
<reference evidence="7" key="1">
    <citation type="submission" date="2022-03" db="EMBL/GenBank/DDBJ databases">
        <authorList>
            <person name="Sayadi A."/>
        </authorList>
    </citation>
    <scope>NUCLEOTIDE SEQUENCE</scope>
</reference>
<feature type="compositionally biased region" description="Acidic residues" evidence="4">
    <location>
        <begin position="131"/>
        <end position="148"/>
    </location>
</feature>
<feature type="region of interest" description="Disordered" evidence="4">
    <location>
        <begin position="130"/>
        <end position="149"/>
    </location>
</feature>
<protein>
    <recommendedName>
        <fullName evidence="6">DUF1736 domain-containing protein</fullName>
    </recommendedName>
</protein>
<dbReference type="AlphaFoldDB" id="A0A9P0Q954"/>
<dbReference type="PANTHER" id="PTHR44809">
    <property type="match status" value="1"/>
</dbReference>
<keyword evidence="5" id="KW-1133">Transmembrane helix</keyword>
<dbReference type="Proteomes" id="UP001152888">
    <property type="component" value="Unassembled WGS sequence"/>
</dbReference>
<comment type="caution">
    <text evidence="7">The sequence shown here is derived from an EMBL/GenBank/DDBJ whole genome shotgun (WGS) entry which is preliminary data.</text>
</comment>
<feature type="domain" description="DUF1736" evidence="6">
    <location>
        <begin position="9"/>
        <end position="63"/>
    </location>
</feature>
<evidence type="ECO:0000256" key="5">
    <source>
        <dbReference type="SAM" id="Phobius"/>
    </source>
</evidence>
<keyword evidence="5" id="KW-0812">Transmembrane</keyword>
<dbReference type="PANTHER" id="PTHR44809:SF1">
    <property type="entry name" value="PROTEIN O-MANNOSYL-TRANSFERASE TMTC1"/>
    <property type="match status" value="1"/>
</dbReference>
<feature type="transmembrane region" description="Helical" evidence="5">
    <location>
        <begin position="12"/>
        <end position="33"/>
    </location>
</feature>
<accession>A0A9P0Q954</accession>
<feature type="transmembrane region" description="Helical" evidence="5">
    <location>
        <begin position="84"/>
        <end position="108"/>
    </location>
</feature>
<keyword evidence="3 5" id="KW-0472">Membrane</keyword>
<dbReference type="Pfam" id="PF08409">
    <property type="entry name" value="TMTC_DUF1736"/>
    <property type="match status" value="1"/>
</dbReference>
<feature type="transmembrane region" description="Helical" evidence="5">
    <location>
        <begin position="53"/>
        <end position="72"/>
    </location>
</feature>
<evidence type="ECO:0000256" key="4">
    <source>
        <dbReference type="SAM" id="MobiDB-lite"/>
    </source>
</evidence>
<dbReference type="InterPro" id="IPR013618">
    <property type="entry name" value="TMTC_DUF1736"/>
</dbReference>
<keyword evidence="2" id="KW-0802">TPR repeat</keyword>
<keyword evidence="8" id="KW-1185">Reference proteome</keyword>
<organism evidence="7 8">
    <name type="scientific">Acanthoscelides obtectus</name>
    <name type="common">Bean weevil</name>
    <name type="synonym">Bruchus obtectus</name>
    <dbReference type="NCBI Taxonomy" id="200917"/>
    <lineage>
        <taxon>Eukaryota</taxon>
        <taxon>Metazoa</taxon>
        <taxon>Ecdysozoa</taxon>
        <taxon>Arthropoda</taxon>
        <taxon>Hexapoda</taxon>
        <taxon>Insecta</taxon>
        <taxon>Pterygota</taxon>
        <taxon>Neoptera</taxon>
        <taxon>Endopterygota</taxon>
        <taxon>Coleoptera</taxon>
        <taxon>Polyphaga</taxon>
        <taxon>Cucujiformia</taxon>
        <taxon>Chrysomeloidea</taxon>
        <taxon>Chrysomelidae</taxon>
        <taxon>Bruchinae</taxon>
        <taxon>Bruchini</taxon>
        <taxon>Acanthoscelides</taxon>
    </lineage>
</organism>